<reference evidence="2" key="1">
    <citation type="submission" date="2025-08" db="UniProtKB">
        <authorList>
            <consortium name="Ensembl"/>
        </authorList>
    </citation>
    <scope>IDENTIFICATION</scope>
</reference>
<name>A0A3Q3GZR2_9LABR</name>
<dbReference type="STRING" id="56723.ENSLBEP00000038791"/>
<dbReference type="AlphaFoldDB" id="A0A3Q3GZR2"/>
<organism evidence="2 3">
    <name type="scientific">Labrus bergylta</name>
    <name type="common">ballan wrasse</name>
    <dbReference type="NCBI Taxonomy" id="56723"/>
    <lineage>
        <taxon>Eukaryota</taxon>
        <taxon>Metazoa</taxon>
        <taxon>Chordata</taxon>
        <taxon>Craniata</taxon>
        <taxon>Vertebrata</taxon>
        <taxon>Euteleostomi</taxon>
        <taxon>Actinopterygii</taxon>
        <taxon>Neopterygii</taxon>
        <taxon>Teleostei</taxon>
        <taxon>Neoteleostei</taxon>
        <taxon>Acanthomorphata</taxon>
        <taxon>Eupercaria</taxon>
        <taxon>Labriformes</taxon>
        <taxon>Labridae</taxon>
        <taxon>Labrus</taxon>
    </lineage>
</organism>
<reference evidence="2" key="2">
    <citation type="submission" date="2025-09" db="UniProtKB">
        <authorList>
            <consortium name="Ensembl"/>
        </authorList>
    </citation>
    <scope>IDENTIFICATION</scope>
</reference>
<dbReference type="Ensembl" id="ENSLBET00000040439.1">
    <property type="protein sequence ID" value="ENSLBEP00000038791.1"/>
    <property type="gene ID" value="ENSLBEG00000028969.1"/>
</dbReference>
<protein>
    <recommendedName>
        <fullName evidence="1">BRWD/PHIP N-terminal domain-containing protein</fullName>
    </recommendedName>
</protein>
<dbReference type="PANTHER" id="PTHR16266">
    <property type="entry name" value="WD REPEAT DOMAIN 9"/>
    <property type="match status" value="1"/>
</dbReference>
<dbReference type="Proteomes" id="UP000261660">
    <property type="component" value="Unplaced"/>
</dbReference>
<dbReference type="GO" id="GO:0008360">
    <property type="term" value="P:regulation of cell shape"/>
    <property type="evidence" value="ECO:0007669"/>
    <property type="project" value="TreeGrafter"/>
</dbReference>
<accession>A0A3Q3GZR2</accession>
<dbReference type="InterPro" id="IPR057452">
    <property type="entry name" value="BRWD/PHIP_N"/>
</dbReference>
<proteinExistence type="predicted"/>
<keyword evidence="3" id="KW-1185">Reference proteome</keyword>
<dbReference type="PANTHER" id="PTHR16266:SF25">
    <property type="entry name" value="BROMODOMAIN AND WD REPEAT-CONTAINING PROTEIN 3"/>
    <property type="match status" value="1"/>
</dbReference>
<dbReference type="GO" id="GO:0006357">
    <property type="term" value="P:regulation of transcription by RNA polymerase II"/>
    <property type="evidence" value="ECO:0007669"/>
    <property type="project" value="TreeGrafter"/>
</dbReference>
<evidence type="ECO:0000313" key="2">
    <source>
        <dbReference type="Ensembl" id="ENSLBEP00000038791.1"/>
    </source>
</evidence>
<dbReference type="Pfam" id="PF25437">
    <property type="entry name" value="BRWD1_N"/>
    <property type="match status" value="1"/>
</dbReference>
<dbReference type="InParanoid" id="A0A3Q3GZR2"/>
<sequence>PKLVSAAQLYYLIARFLQSGPCKRAAQLVPQRWSWDGKIYKRTFQDWVILNQHIPADYLLRVCQRIGPLIEKEIPPSVPGVKTLLGLGRQSLLRTTKSTLGQANRIY</sequence>
<evidence type="ECO:0000259" key="1">
    <source>
        <dbReference type="Pfam" id="PF25437"/>
    </source>
</evidence>
<dbReference type="GO" id="GO:0007010">
    <property type="term" value="P:cytoskeleton organization"/>
    <property type="evidence" value="ECO:0007669"/>
    <property type="project" value="TreeGrafter"/>
</dbReference>
<dbReference type="GeneTree" id="ENSGT00950000183107"/>
<dbReference type="GO" id="GO:0005634">
    <property type="term" value="C:nucleus"/>
    <property type="evidence" value="ECO:0007669"/>
    <property type="project" value="TreeGrafter"/>
</dbReference>
<dbReference type="InterPro" id="IPR052060">
    <property type="entry name" value="Bromo_WD_repeat"/>
</dbReference>
<feature type="domain" description="BRWD/PHIP N-terminal" evidence="1">
    <location>
        <begin position="6"/>
        <end position="70"/>
    </location>
</feature>
<evidence type="ECO:0000313" key="3">
    <source>
        <dbReference type="Proteomes" id="UP000261660"/>
    </source>
</evidence>